<dbReference type="GO" id="GO:0009267">
    <property type="term" value="P:cellular response to starvation"/>
    <property type="evidence" value="ECO:0007669"/>
    <property type="project" value="EnsemblFungi"/>
</dbReference>
<keyword evidence="3 4" id="KW-0445">Lipid transport</keyword>
<comment type="similarity">
    <text evidence="1 4">Belongs to the VPS13 family.</text>
</comment>
<dbReference type="GO" id="GO:0005794">
    <property type="term" value="C:Golgi apparatus"/>
    <property type="evidence" value="ECO:0007669"/>
    <property type="project" value="UniProtKB-UniRule"/>
</dbReference>
<name>G0WAJ6_NAUDC</name>
<keyword evidence="4" id="KW-0333">Golgi apparatus</keyword>
<dbReference type="PIRSF" id="PIRSF037235">
    <property type="entry name" value="VPS13_fungi"/>
    <property type="match status" value="1"/>
</dbReference>
<dbReference type="GO" id="GO:0007005">
    <property type="term" value="P:mitochondrion organization"/>
    <property type="evidence" value="ECO:0007669"/>
    <property type="project" value="EnsemblFungi"/>
</dbReference>
<evidence type="ECO:0000256" key="5">
    <source>
        <dbReference type="SAM" id="MobiDB-lite"/>
    </source>
</evidence>
<feature type="region of interest" description="Disordered" evidence="5">
    <location>
        <begin position="122"/>
        <end position="143"/>
    </location>
</feature>
<dbReference type="EMBL" id="HE580270">
    <property type="protein sequence ID" value="CCD24807.1"/>
    <property type="molecule type" value="Genomic_DNA"/>
</dbReference>
<dbReference type="GO" id="GO:0120014">
    <property type="term" value="F:phospholipid transfer activity"/>
    <property type="evidence" value="ECO:0007669"/>
    <property type="project" value="EnsemblFungi"/>
</dbReference>
<dbReference type="GO" id="GO:0036258">
    <property type="term" value="P:multivesicular body assembly"/>
    <property type="evidence" value="ECO:0007669"/>
    <property type="project" value="EnsemblFungi"/>
</dbReference>
<dbReference type="GO" id="GO:0005741">
    <property type="term" value="C:mitochondrial outer membrane"/>
    <property type="evidence" value="ECO:0007669"/>
    <property type="project" value="EnsemblFungi"/>
</dbReference>
<dbReference type="GO" id="GO:0005798">
    <property type="term" value="C:Golgi-associated vesicle"/>
    <property type="evidence" value="ECO:0007669"/>
    <property type="project" value="EnsemblFungi"/>
</dbReference>
<evidence type="ECO:0000256" key="2">
    <source>
        <dbReference type="ARBA" id="ARBA00022448"/>
    </source>
</evidence>
<dbReference type="GO" id="GO:0010008">
    <property type="term" value="C:endosome membrane"/>
    <property type="evidence" value="ECO:0007669"/>
    <property type="project" value="EnsemblFungi"/>
</dbReference>
<feature type="compositionally biased region" description="Low complexity" evidence="5">
    <location>
        <begin position="126"/>
        <end position="143"/>
    </location>
</feature>
<dbReference type="GO" id="GO:0032120">
    <property type="term" value="P:ascospore-type prospore membrane formation"/>
    <property type="evidence" value="ECO:0007669"/>
    <property type="project" value="EnsemblFungi"/>
</dbReference>
<evidence type="ECO:0000256" key="3">
    <source>
        <dbReference type="ARBA" id="ARBA00023055"/>
    </source>
</evidence>
<organism evidence="9 10">
    <name type="scientific">Naumovozyma dairenensis (strain ATCC 10597 / BCRC 20456 / CBS 421 / NBRC 0211 / NRRL Y-12639)</name>
    <name type="common">Saccharomyces dairenensis</name>
    <dbReference type="NCBI Taxonomy" id="1071378"/>
    <lineage>
        <taxon>Eukaryota</taxon>
        <taxon>Fungi</taxon>
        <taxon>Dikarya</taxon>
        <taxon>Ascomycota</taxon>
        <taxon>Saccharomycotina</taxon>
        <taxon>Saccharomycetes</taxon>
        <taxon>Saccharomycetales</taxon>
        <taxon>Saccharomycetaceae</taxon>
        <taxon>Naumovozyma</taxon>
    </lineage>
</organism>
<dbReference type="InterPro" id="IPR009543">
    <property type="entry name" value="VPS13_VAB"/>
</dbReference>
<feature type="domain" description="Chorein N-terminal" evidence="6">
    <location>
        <begin position="1"/>
        <end position="1558"/>
    </location>
</feature>
<dbReference type="eggNOG" id="KOG1809">
    <property type="taxonomic scope" value="Eukaryota"/>
</dbReference>
<dbReference type="STRING" id="1071378.G0WAJ6"/>
<evidence type="ECO:0000256" key="4">
    <source>
        <dbReference type="PIRNR" id="PIRNR037235"/>
    </source>
</evidence>
<evidence type="ECO:0000256" key="1">
    <source>
        <dbReference type="ARBA" id="ARBA00006545"/>
    </source>
</evidence>
<evidence type="ECO:0000313" key="9">
    <source>
        <dbReference type="EMBL" id="CCD24807.1"/>
    </source>
</evidence>
<dbReference type="Proteomes" id="UP000000689">
    <property type="component" value="Chromosome 4"/>
</dbReference>
<dbReference type="GO" id="GO:0005770">
    <property type="term" value="C:late endosome"/>
    <property type="evidence" value="ECO:0007669"/>
    <property type="project" value="EnsemblFungi"/>
</dbReference>
<dbReference type="InterPro" id="IPR056748">
    <property type="entry name" value="VPS13-like_C"/>
</dbReference>
<keyword evidence="10" id="KW-1185">Reference proteome</keyword>
<dbReference type="HOGENOM" id="CLU_000135_0_0_1"/>
<dbReference type="GO" id="GO:0071561">
    <property type="term" value="C:nucleus-vacuole junction"/>
    <property type="evidence" value="ECO:0007669"/>
    <property type="project" value="EnsemblFungi"/>
</dbReference>
<reference evidence="9 10" key="1">
    <citation type="journal article" date="2011" name="Proc. Natl. Acad. Sci. U.S.A.">
        <title>Evolutionary erosion of yeast sex chromosomes by mating-type switching accidents.</title>
        <authorList>
            <person name="Gordon J.L."/>
            <person name="Armisen D."/>
            <person name="Proux-Wera E."/>
            <person name="Oheigeartaigh S.S."/>
            <person name="Byrne K.P."/>
            <person name="Wolfe K.H."/>
        </authorList>
    </citation>
    <scope>NUCLEOTIDE SEQUENCE [LARGE SCALE GENOMIC DNA]</scope>
    <source>
        <strain evidence="10">ATCC 10597 / BCRC 20456 / CBS 421 / NBRC 0211 / NRRL Y-12639</strain>
    </source>
</reference>
<proteinExistence type="inferred from homology"/>
<dbReference type="RefSeq" id="XP_003670050.1">
    <property type="nucleotide sequence ID" value="XM_003670002.1"/>
</dbReference>
<evidence type="ECO:0000313" key="10">
    <source>
        <dbReference type="Proteomes" id="UP000000689"/>
    </source>
</evidence>
<dbReference type="PANTHER" id="PTHR16166">
    <property type="entry name" value="VACUOLAR PROTEIN SORTING-ASSOCIATED PROTEIN VPS13"/>
    <property type="match status" value="1"/>
</dbReference>
<dbReference type="GO" id="GO:0045324">
    <property type="term" value="P:late endosome to vacuole transport"/>
    <property type="evidence" value="ECO:0007669"/>
    <property type="project" value="UniProtKB-UniRule"/>
</dbReference>
<accession>G0WAJ6</accession>
<dbReference type="GO" id="GO:0005829">
    <property type="term" value="C:cytosol"/>
    <property type="evidence" value="ECO:0007669"/>
    <property type="project" value="GOC"/>
</dbReference>
<dbReference type="GO" id="GO:0005777">
    <property type="term" value="C:peroxisome"/>
    <property type="evidence" value="ECO:0007669"/>
    <property type="project" value="EnsemblFungi"/>
</dbReference>
<dbReference type="GO" id="GO:0005543">
    <property type="term" value="F:phospholipid binding"/>
    <property type="evidence" value="ECO:0007669"/>
    <property type="project" value="EnsemblFungi"/>
</dbReference>
<dbReference type="GO" id="GO:0090083">
    <property type="term" value="P:regulation of inclusion body assembly"/>
    <property type="evidence" value="ECO:0007669"/>
    <property type="project" value="EnsemblFungi"/>
</dbReference>
<dbReference type="KEGG" id="ndi:NDAI_0D04940"/>
<dbReference type="GeneID" id="11494795"/>
<evidence type="ECO:0000259" key="8">
    <source>
        <dbReference type="Pfam" id="PF25037"/>
    </source>
</evidence>
<dbReference type="GO" id="GO:1990816">
    <property type="term" value="C:vacuole-mitochondrion membrane contact site"/>
    <property type="evidence" value="ECO:0007669"/>
    <property type="project" value="EnsemblFungi"/>
</dbReference>
<sequence>MLESLATTLLNRLLGSYVENFDPAQLKMGIWSGDARLENLKLRKDCLDRLELPIDVKYGVLGKLILNVSWSNLKNKPVKISIEDCYFICSPRTKLSYNTQEQIERDLRLKLSKLAEWELANRVKSSNDSQPSSSSQQQQNNNDTSFTQSLVTKIIDNLQVTIKNIHIRYEDMDSVFSKDPCAFGLTLKQLSAVSTNEDWEPSFIELTQIITHKLLTLDSFSAYWNTNATSLLEDEMIPEITFENLKSEISNNTSTNSENNSETDNQRISYNEYLLNPIDAEGKLIVNKAGTTKERPHTDLELSCNEFGVSLNDSVYASLLYSITEIHLNSITQKYKVNRPEYSVDENPSGWFKYTALCILQEIKEKKQMWTWDNIKKKGEQRRAYVDLWIEKLKLKSIDNTLPDMEKENQLQELHKQLNYDEIVMFRLIAKRRYAKEKLENADSGDSTAVTDASHGTKGRWISSWWSGNANEPATDLIISEEEKKELYDTIDFKENQTPLADIQIPRDWTTFKLTGILNKGFFAIKRQSFEVPLGEIIFENCELNFLQRLDSFKTSFKLQEFKLKDGSPNTLYKYIISAKDITKSEDDSDNEESSGQPLLDATFESNPLDGIAHSNLNIKLRGMTIFYHVHFLTEVINFFTPPKQHLESMVALLGAAESTIGWTNQSRMGIETILEEHKTVNLMLDLQSPLVVVPLDPHVWETPCAIIDAGHISVASQVVPKNKINELKDMEAEEYERMDANEISRLMYDRFKVSSQDTQVIIGSNLQSLLSSLNDQETLDNLNILKKMSLDIILDTLILGKALQLPKLRLSGHLPKLLLSLNDYQYKMMLQLLDKCVLSLFDYNKESDYTTPIVNVDDVEAAEQSRLNDSLQALSTMSELEILQKMIEIQFKVDFIQISLLKCTTPETMGCNKLIDVIGKSLNFTFSKNIKGINLVTTVHSLTIEDFIERSDNPEFKYLVSSDSDNISTKSNHLFTLRYKRVGRIVSYNSKLIEVFDQDVNMDMKMLKLILTPKSLLTLLNFAIFTFTDPNAPEIPADMLRHNSEDTELGPQKINLQLNMEGMLIIFNDESIKLATLTLSAGSFEMYLLPESMNLNLKLDGFELTDELNESFERTSVFRQLVSMDGKNLAELNYQTFDSATNEKDYNSFLKLVTGSMHVNFNESSFQKLMNYFYKFQKMKTFFDSARQAAYNQAPSIETVNDMKMDILISAPLIRFPKISNNGPNNEIDVFEIYLGEFFVKNNFITNAAKVKTNNIRTGVRESRMSSILNLTNGEEQHLYMVHNMALIFDIIHSQGVGENLTKFNISSYFDPLEIKATELQLAYLVNVINAVQNTFTATDDTVINSPEESFYANVDEGISSSADINDNTPSLSTQPAMEETKKDIEFHFTAPEIALTFFEKTQDNVTVDDCSLTKIMLQDIGVALHLTPDSELKGTSHITSFTLEDTRNIEGNHYRQLIQKSSEQTHQFFANISRQRIENGMLTSIFSTISSPKFILAMDHVIALKNYVNSVNKLTTSDVHKQIKVDYESNNMLEIEESSSPSNDKFQYSINIIDTSVILLADPTDIDSDAVVFSVGQFLLAAQNLTNISANNVGLFLTKLNSEDDYKLRVLDDFSSSLTIDQRDSTAEKLLTLINFSIEPLIMRISLRDIRLAMSIFNRAVSLLEEKTADSEQAIVKEEEPIYEHFSKEFERKLSKYAPSLLSSISSISKPKIKPAAPDIILRAEKFEGDIGGLRLILMGDVHEMPIFDYNVNSFTISAKDWSTDLDAISTFETYVNVFNYSRSSWEPLVEAIPISIHLSKGVNQEASLILDVISRKIADVTLSSRCISMLSQIPRSLTADVDLTSRGLQKPYLLINDTGFDLSVWIKATQNTERNGSTVLKNGERLPWEFEDWKNIREKLDTDNKKSVLGVSILNSNYTTTLSIDATYEGELLHLLKPAVNHVHNRIITELKCAEDNIKMITFRSTMLLENNTHTGFEVLVEDTTNGETITLSIGTSESRSIPVNVVYNANIRIRPMSSINFEWSKKKVTWRDLLDKPVSFRCISKDDASQSFFVELNGKFDSNEPLAKIYPHMRVTISPSLIIENLLPCDINFCLFSKKEDMKTFKFLKEKEETYIHHASLDDFLLLSVQPLLENNPLSKSSIVNTPLKSALKPENILSLVLDNGQSLQLVINYQTLEGTRTKLLRIYSPYIILNRTDRDLYIQRDLSNIAQSKITDEEGKRKSAPKMFSFEQLHNKNNRAMIKFRETEWSIPLSFDAVGQTVDTTLAITNKEQEYNLGLNITEGHGAFALSTIIEVTPRFIFKNGLSIPIEICEAGSVNIQVVEPQQISPLYKLRNVLNKKICIKLVGQLSDWSPSFFINDIGITYLKVLQENNTHMLLKIEIVLQGATVFIQLKDGDNKWPFSIRNFSDYEFIFYQRDIKLIDDYYENDPSEDVTDTEYTPLYYRVPPRSVMPYAWDYPAARQKKVIITSRGRKREIQLAEIGNLKPMRLPGGVATEAPVIVDLNVVADGPTQALVITNYNPEVSLYKERSQQASSTSLSSSNEGFEADDEDKNIRTKVVIQFEGIGISLINDKLQELLYINAKGIEFRYNESDLYNTYSWKLKWLQIDNQLFGSVFPNILFPTAIPNTERDMENHPVFSGSISRVKDDTHGVPYFKHVTCLLQEFSICLDEDFIYALIEFGRFPGAPWDKEPEEEDFSSLLELPQPKDIDVADDIYFEIFHIQPTLLHLSFARTERLNTANDQPTELGSLFFINMLTMAIGNVNDAPIKLNSLYMDNVRVPLPVLISSMKTHYSQQFFYQIHKILGSADFLGNPVGLFNTISSGVWDLFYEPYQGYMMNDRPQEIGIHLAKGGASFAKKTVFGLSDSMAKLTSSVAKGLSVTQDSSFQEARRLQQRINSNSRSVFATSAQSFATTLGSGFSGVALDPYKAAQKEGASGFFKGLGKGLIGLPTKTAIGFLDLTSNLSQGVKSTTTVLDLQTTNRIRLPRYVDYDQIIRCYRLRDAQGQYWLKTANGGLFMNDRYLAHVILPGKELVVIISMQRIAEIRLATQEVMWSTSYPCIQGITLERDGIYIKLKSQSEYFIPISDSSVKKSIYKNISTAVIEYNKSCEAVL</sequence>
<dbReference type="GO" id="GO:0006623">
    <property type="term" value="P:protein targeting to vacuole"/>
    <property type="evidence" value="ECO:0007669"/>
    <property type="project" value="EnsemblFungi"/>
</dbReference>
<dbReference type="InterPro" id="IPR026854">
    <property type="entry name" value="VPS13_N"/>
</dbReference>
<dbReference type="InterPro" id="IPR026847">
    <property type="entry name" value="VPS13"/>
</dbReference>
<dbReference type="GO" id="GO:0005774">
    <property type="term" value="C:vacuolar membrane"/>
    <property type="evidence" value="ECO:0007669"/>
    <property type="project" value="EnsemblFungi"/>
</dbReference>
<feature type="domain" description="Vacuolar protein sorting-associated protein 13 VPS13 adaptor binding" evidence="7">
    <location>
        <begin position="1895"/>
        <end position="2469"/>
    </location>
</feature>
<dbReference type="GO" id="GO:0045053">
    <property type="term" value="P:protein retention in Golgi apparatus"/>
    <property type="evidence" value="ECO:0007669"/>
    <property type="project" value="UniProtKB-UniRule"/>
</dbReference>
<dbReference type="PANTHER" id="PTHR16166:SF93">
    <property type="entry name" value="INTERMEMBRANE LIPID TRANSFER PROTEIN VPS13"/>
    <property type="match status" value="1"/>
</dbReference>
<dbReference type="OrthoDB" id="428159at2759"/>
<dbReference type="InterPro" id="IPR017148">
    <property type="entry name" value="VPS13_fungi"/>
</dbReference>
<dbReference type="GO" id="GO:0005628">
    <property type="term" value="C:prospore membrane"/>
    <property type="evidence" value="ECO:0007669"/>
    <property type="project" value="EnsemblFungi"/>
</dbReference>
<feature type="domain" description="Intermembrane lipid transfer protein VPS13-like C-terminal" evidence="8">
    <location>
        <begin position="2991"/>
        <end position="3095"/>
    </location>
</feature>
<dbReference type="Pfam" id="PF25037">
    <property type="entry name" value="VPS13_C"/>
    <property type="match status" value="1"/>
</dbReference>
<dbReference type="Pfam" id="PF25036">
    <property type="entry name" value="VPS13_VAB"/>
    <property type="match status" value="1"/>
</dbReference>
<dbReference type="Pfam" id="PF12624">
    <property type="entry name" value="VPS13_N"/>
    <property type="match status" value="1"/>
</dbReference>
<dbReference type="OMA" id="SGWRPIR"/>
<protein>
    <recommendedName>
        <fullName evidence="4">Vacuolar protein sorting-associated protein</fullName>
    </recommendedName>
</protein>
<evidence type="ECO:0000259" key="7">
    <source>
        <dbReference type="Pfam" id="PF25036"/>
    </source>
</evidence>
<comment type="function">
    <text evidence="4">Mediates the transfer of lipids between membranes at organelle contact sites. May play a role in mitochondrial lipid homeostasis.</text>
</comment>
<dbReference type="GO" id="GO:0061709">
    <property type="term" value="P:reticulophagy"/>
    <property type="evidence" value="ECO:0007669"/>
    <property type="project" value="EnsemblFungi"/>
</dbReference>
<dbReference type="GO" id="GO:0006895">
    <property type="term" value="P:Golgi to endosome transport"/>
    <property type="evidence" value="ECO:0007669"/>
    <property type="project" value="EnsemblFungi"/>
</dbReference>
<keyword evidence="2 4" id="KW-0813">Transport</keyword>
<evidence type="ECO:0000259" key="6">
    <source>
        <dbReference type="Pfam" id="PF12624"/>
    </source>
</evidence>
<gene>
    <name evidence="9" type="primary">NDAI0D04940</name>
    <name evidence="9" type="ordered locus">NDAI_0D04940</name>
</gene>